<organism evidence="3 4">
    <name type="scientific">Kiloniella antarctica</name>
    <dbReference type="NCBI Taxonomy" id="1550907"/>
    <lineage>
        <taxon>Bacteria</taxon>
        <taxon>Pseudomonadati</taxon>
        <taxon>Pseudomonadota</taxon>
        <taxon>Alphaproteobacteria</taxon>
        <taxon>Rhodospirillales</taxon>
        <taxon>Kiloniellaceae</taxon>
        <taxon>Kiloniella</taxon>
    </lineage>
</organism>
<dbReference type="Gene3D" id="3.40.50.2300">
    <property type="match status" value="1"/>
</dbReference>
<dbReference type="Proteomes" id="UP001597294">
    <property type="component" value="Unassembled WGS sequence"/>
</dbReference>
<dbReference type="EMBL" id="JBHUII010000004">
    <property type="protein sequence ID" value="MFD2205534.1"/>
    <property type="molecule type" value="Genomic_DNA"/>
</dbReference>
<evidence type="ECO:0000256" key="1">
    <source>
        <dbReference type="PROSITE-ProRule" id="PRU00169"/>
    </source>
</evidence>
<dbReference type="InterPro" id="IPR011006">
    <property type="entry name" value="CheY-like_superfamily"/>
</dbReference>
<feature type="domain" description="Response regulatory" evidence="2">
    <location>
        <begin position="9"/>
        <end position="136"/>
    </location>
</feature>
<dbReference type="CDD" id="cd17557">
    <property type="entry name" value="REC_Rcp-like"/>
    <property type="match status" value="1"/>
</dbReference>
<protein>
    <submittedName>
        <fullName evidence="3">Response regulator</fullName>
    </submittedName>
</protein>
<feature type="modified residue" description="4-aspartylphosphate" evidence="1">
    <location>
        <position position="69"/>
    </location>
</feature>
<dbReference type="PANTHER" id="PTHR44520">
    <property type="entry name" value="RESPONSE REGULATOR RCP1-RELATED"/>
    <property type="match status" value="1"/>
</dbReference>
<proteinExistence type="predicted"/>
<dbReference type="PANTHER" id="PTHR44520:SF2">
    <property type="entry name" value="RESPONSE REGULATOR RCP1"/>
    <property type="match status" value="1"/>
</dbReference>
<comment type="caution">
    <text evidence="3">The sequence shown here is derived from an EMBL/GenBank/DDBJ whole genome shotgun (WGS) entry which is preliminary data.</text>
</comment>
<gene>
    <name evidence="3" type="ORF">ACFSKO_07935</name>
</gene>
<accession>A0ABW5BIX1</accession>
<evidence type="ECO:0000313" key="4">
    <source>
        <dbReference type="Proteomes" id="UP001597294"/>
    </source>
</evidence>
<keyword evidence="4" id="KW-1185">Reference proteome</keyword>
<dbReference type="SUPFAM" id="SSF52172">
    <property type="entry name" value="CheY-like"/>
    <property type="match status" value="1"/>
</dbReference>
<reference evidence="4" key="1">
    <citation type="journal article" date="2019" name="Int. J. Syst. Evol. Microbiol.">
        <title>The Global Catalogue of Microorganisms (GCM) 10K type strain sequencing project: providing services to taxonomists for standard genome sequencing and annotation.</title>
        <authorList>
            <consortium name="The Broad Institute Genomics Platform"/>
            <consortium name="The Broad Institute Genome Sequencing Center for Infectious Disease"/>
            <person name="Wu L."/>
            <person name="Ma J."/>
        </authorList>
    </citation>
    <scope>NUCLEOTIDE SEQUENCE [LARGE SCALE GENOMIC DNA]</scope>
    <source>
        <strain evidence="4">CGMCC 4.7192</strain>
    </source>
</reference>
<evidence type="ECO:0000313" key="3">
    <source>
        <dbReference type="EMBL" id="MFD2205534.1"/>
    </source>
</evidence>
<dbReference type="InterPro" id="IPR001789">
    <property type="entry name" value="Sig_transdc_resp-reg_receiver"/>
</dbReference>
<evidence type="ECO:0000259" key="2">
    <source>
        <dbReference type="PROSITE" id="PS50110"/>
    </source>
</evidence>
<dbReference type="Pfam" id="PF00072">
    <property type="entry name" value="Response_reg"/>
    <property type="match status" value="1"/>
</dbReference>
<dbReference type="SMART" id="SM00448">
    <property type="entry name" value="REC"/>
    <property type="match status" value="1"/>
</dbReference>
<name>A0ABW5BIX1_9PROT</name>
<sequence>MPRNKEDIHIHMAEDDEDDRLIFQEAMAEARVGNKITFSLDGQDLIDLLRRQGTFSGNTDPLPDIILLDLNMPRMDGREALQIIKADPLLKRIPVLILTTSKAEADIYTTYNEGANSFITKPVSFQGLVEAINTITDYWVNIVKLPD</sequence>
<dbReference type="InterPro" id="IPR052893">
    <property type="entry name" value="TCS_response_regulator"/>
</dbReference>
<dbReference type="PROSITE" id="PS50110">
    <property type="entry name" value="RESPONSE_REGULATORY"/>
    <property type="match status" value="1"/>
</dbReference>
<dbReference type="RefSeq" id="WP_380250238.1">
    <property type="nucleotide sequence ID" value="NZ_JBHUII010000004.1"/>
</dbReference>
<keyword evidence="1" id="KW-0597">Phosphoprotein</keyword>